<evidence type="ECO:0000313" key="6">
    <source>
        <dbReference type="EMBL" id="KAK4212577.1"/>
    </source>
</evidence>
<dbReference type="PROSITE" id="PS01360">
    <property type="entry name" value="ZF_MYND_1"/>
    <property type="match status" value="1"/>
</dbReference>
<dbReference type="Pfam" id="PF01753">
    <property type="entry name" value="zf-MYND"/>
    <property type="match status" value="1"/>
</dbReference>
<dbReference type="AlphaFoldDB" id="A0AAN6YAR0"/>
<dbReference type="Proteomes" id="UP001301769">
    <property type="component" value="Unassembled WGS sequence"/>
</dbReference>
<dbReference type="PROSITE" id="PS50865">
    <property type="entry name" value="ZF_MYND_2"/>
    <property type="match status" value="1"/>
</dbReference>
<dbReference type="GO" id="GO:0008270">
    <property type="term" value="F:zinc ion binding"/>
    <property type="evidence" value="ECO:0007669"/>
    <property type="project" value="UniProtKB-KW"/>
</dbReference>
<proteinExistence type="predicted"/>
<evidence type="ECO:0000256" key="1">
    <source>
        <dbReference type="ARBA" id="ARBA00022723"/>
    </source>
</evidence>
<evidence type="ECO:0000313" key="7">
    <source>
        <dbReference type="Proteomes" id="UP001301769"/>
    </source>
</evidence>
<name>A0AAN6YAR0_9PEZI</name>
<organism evidence="6 7">
    <name type="scientific">Rhypophila decipiens</name>
    <dbReference type="NCBI Taxonomy" id="261697"/>
    <lineage>
        <taxon>Eukaryota</taxon>
        <taxon>Fungi</taxon>
        <taxon>Dikarya</taxon>
        <taxon>Ascomycota</taxon>
        <taxon>Pezizomycotina</taxon>
        <taxon>Sordariomycetes</taxon>
        <taxon>Sordariomycetidae</taxon>
        <taxon>Sordariales</taxon>
        <taxon>Naviculisporaceae</taxon>
        <taxon>Rhypophila</taxon>
    </lineage>
</organism>
<protein>
    <recommendedName>
        <fullName evidence="5">MYND-type domain-containing protein</fullName>
    </recommendedName>
</protein>
<keyword evidence="7" id="KW-1185">Reference proteome</keyword>
<evidence type="ECO:0000256" key="2">
    <source>
        <dbReference type="ARBA" id="ARBA00022771"/>
    </source>
</evidence>
<evidence type="ECO:0000256" key="4">
    <source>
        <dbReference type="PROSITE-ProRule" id="PRU00134"/>
    </source>
</evidence>
<comment type="caution">
    <text evidence="6">The sequence shown here is derived from an EMBL/GenBank/DDBJ whole genome shotgun (WGS) entry which is preliminary data.</text>
</comment>
<reference evidence="6" key="1">
    <citation type="journal article" date="2023" name="Mol. Phylogenet. Evol.">
        <title>Genome-scale phylogeny and comparative genomics of the fungal order Sordariales.</title>
        <authorList>
            <person name="Hensen N."/>
            <person name="Bonometti L."/>
            <person name="Westerberg I."/>
            <person name="Brannstrom I.O."/>
            <person name="Guillou S."/>
            <person name="Cros-Aarteil S."/>
            <person name="Calhoun S."/>
            <person name="Haridas S."/>
            <person name="Kuo A."/>
            <person name="Mondo S."/>
            <person name="Pangilinan J."/>
            <person name="Riley R."/>
            <person name="LaButti K."/>
            <person name="Andreopoulos B."/>
            <person name="Lipzen A."/>
            <person name="Chen C."/>
            <person name="Yan M."/>
            <person name="Daum C."/>
            <person name="Ng V."/>
            <person name="Clum A."/>
            <person name="Steindorff A."/>
            <person name="Ohm R.A."/>
            <person name="Martin F."/>
            <person name="Silar P."/>
            <person name="Natvig D.O."/>
            <person name="Lalanne C."/>
            <person name="Gautier V."/>
            <person name="Ament-Velasquez S.L."/>
            <person name="Kruys A."/>
            <person name="Hutchinson M.I."/>
            <person name="Powell A.J."/>
            <person name="Barry K."/>
            <person name="Miller A.N."/>
            <person name="Grigoriev I.V."/>
            <person name="Debuchy R."/>
            <person name="Gladieux P."/>
            <person name="Hiltunen Thoren M."/>
            <person name="Johannesson H."/>
        </authorList>
    </citation>
    <scope>NUCLEOTIDE SEQUENCE</scope>
    <source>
        <strain evidence="6">PSN293</strain>
    </source>
</reference>
<reference evidence="6" key="2">
    <citation type="submission" date="2023-05" db="EMBL/GenBank/DDBJ databases">
        <authorList>
            <consortium name="Lawrence Berkeley National Laboratory"/>
            <person name="Steindorff A."/>
            <person name="Hensen N."/>
            <person name="Bonometti L."/>
            <person name="Westerberg I."/>
            <person name="Brannstrom I.O."/>
            <person name="Guillou S."/>
            <person name="Cros-Aarteil S."/>
            <person name="Calhoun S."/>
            <person name="Haridas S."/>
            <person name="Kuo A."/>
            <person name="Mondo S."/>
            <person name="Pangilinan J."/>
            <person name="Riley R."/>
            <person name="Labutti K."/>
            <person name="Andreopoulos B."/>
            <person name="Lipzen A."/>
            <person name="Chen C."/>
            <person name="Yanf M."/>
            <person name="Daum C."/>
            <person name="Ng V."/>
            <person name="Clum A."/>
            <person name="Ohm R."/>
            <person name="Martin F."/>
            <person name="Silar P."/>
            <person name="Natvig D."/>
            <person name="Lalanne C."/>
            <person name="Gautier V."/>
            <person name="Ament-Velasquez S.L."/>
            <person name="Kruys A."/>
            <person name="Hutchinson M.I."/>
            <person name="Powell A.J."/>
            <person name="Barry K."/>
            <person name="Miller A.N."/>
            <person name="Grigoriev I.V."/>
            <person name="Debuchy R."/>
            <person name="Gladieux P."/>
            <person name="Thoren M.H."/>
            <person name="Johannesson H."/>
        </authorList>
    </citation>
    <scope>NUCLEOTIDE SEQUENCE</scope>
    <source>
        <strain evidence="6">PSN293</strain>
    </source>
</reference>
<dbReference type="InterPro" id="IPR002893">
    <property type="entry name" value="Znf_MYND"/>
</dbReference>
<keyword evidence="3" id="KW-0862">Zinc</keyword>
<dbReference type="Gene3D" id="6.10.140.2220">
    <property type="match status" value="1"/>
</dbReference>
<keyword evidence="1" id="KW-0479">Metal-binding</keyword>
<sequence>MEYLKVWTHMIPKQCETCKTTEGLLRCAGCNTYFYCSREHQAQDRPTHKGTCKAIKDAKKQTDDIEGKLRAKNEFEINPGNFWRNTPQRLYLNARFIHAETLIRSWRRQGIEDALAIYLGMLQHDRADHQGCRHLIPAPYIRLGRDQECYDFLKWWATTVRDEELLTSSSSPLSSFSRSASYGPSKKIFNHREEEPDLTTEQVLKKIRPQVGDILERRPDLIPSGTDIFETGSPLGKAADDLEESVDKLVHKVNELNEYYIPMVLFPGPAEFSAGPQMYTPGSEEEARICFMYTFNAWMETPYSMEKLKTGLVLEMKKSPGSFETARKRWKGPFPKLKK</sequence>
<evidence type="ECO:0000256" key="3">
    <source>
        <dbReference type="ARBA" id="ARBA00022833"/>
    </source>
</evidence>
<gene>
    <name evidence="6" type="ORF">QBC37DRAFT_388682</name>
</gene>
<dbReference type="EMBL" id="MU858124">
    <property type="protein sequence ID" value="KAK4212577.1"/>
    <property type="molecule type" value="Genomic_DNA"/>
</dbReference>
<keyword evidence="2 4" id="KW-0863">Zinc-finger</keyword>
<feature type="domain" description="MYND-type" evidence="5">
    <location>
        <begin position="15"/>
        <end position="52"/>
    </location>
</feature>
<evidence type="ECO:0000259" key="5">
    <source>
        <dbReference type="PROSITE" id="PS50865"/>
    </source>
</evidence>
<dbReference type="SUPFAM" id="SSF144232">
    <property type="entry name" value="HIT/MYND zinc finger-like"/>
    <property type="match status" value="1"/>
</dbReference>
<accession>A0AAN6YAR0</accession>